<dbReference type="GeneID" id="63775393"/>
<dbReference type="EMBL" id="MCFJ01000001">
    <property type="protein sequence ID" value="ORY71747.1"/>
    <property type="molecule type" value="Genomic_DNA"/>
</dbReference>
<keyword evidence="2" id="KW-0520">NAD</keyword>
<sequence>MASAPAGTGHLERTAAEPRDKSLNTVIVKQIDEINESIRLFRLEVPKDVPVIRFLPGQWLDLFPPSISKPGGFTLTSTPAQAASFVADSPPGYLELAVRKSPDNPAAAWLWQDPSSSILSSEIRVRVGGSFVWPPPAINVRSLRKVIFVAGGLGVNPLVSMLGAIAEKGDAHTHLEVKFLYSMKDPGGERETDKMLFLDRIANIFASEKVKGELKLFLTGGEEEKGVVSCNEVDVPFWGRRMNEGDVEAAVGEADKRFSVVYVCGVPDMTDGFVTRLTATEKGMGMGMETRRVLCEKWW</sequence>
<keyword evidence="1" id="KW-0560">Oxidoreductase</keyword>
<name>A0A1Y2EJR6_9PEZI</name>
<gene>
    <name evidence="4" type="ORF">BCR38DRAFT_417896</name>
</gene>
<dbReference type="PROSITE" id="PS51384">
    <property type="entry name" value="FAD_FR"/>
    <property type="match status" value="1"/>
</dbReference>
<evidence type="ECO:0000256" key="1">
    <source>
        <dbReference type="ARBA" id="ARBA00023002"/>
    </source>
</evidence>
<dbReference type="CDD" id="cd00322">
    <property type="entry name" value="FNR_like"/>
    <property type="match status" value="1"/>
</dbReference>
<dbReference type="InterPro" id="IPR039261">
    <property type="entry name" value="FNR_nucleotide-bd"/>
</dbReference>
<dbReference type="GO" id="GO:0005739">
    <property type="term" value="C:mitochondrion"/>
    <property type="evidence" value="ECO:0007669"/>
    <property type="project" value="TreeGrafter"/>
</dbReference>
<dbReference type="Gene3D" id="2.40.30.10">
    <property type="entry name" value="Translation factors"/>
    <property type="match status" value="1"/>
</dbReference>
<evidence type="ECO:0000259" key="3">
    <source>
        <dbReference type="PROSITE" id="PS51384"/>
    </source>
</evidence>
<accession>A0A1Y2EJR6</accession>
<organism evidence="4 5">
    <name type="scientific">Pseudomassariella vexata</name>
    <dbReference type="NCBI Taxonomy" id="1141098"/>
    <lineage>
        <taxon>Eukaryota</taxon>
        <taxon>Fungi</taxon>
        <taxon>Dikarya</taxon>
        <taxon>Ascomycota</taxon>
        <taxon>Pezizomycotina</taxon>
        <taxon>Sordariomycetes</taxon>
        <taxon>Xylariomycetidae</taxon>
        <taxon>Amphisphaeriales</taxon>
        <taxon>Pseudomassariaceae</taxon>
        <taxon>Pseudomassariella</taxon>
    </lineage>
</organism>
<comment type="caution">
    <text evidence="4">The sequence shown here is derived from an EMBL/GenBank/DDBJ whole genome shotgun (WGS) entry which is preliminary data.</text>
</comment>
<evidence type="ECO:0000256" key="2">
    <source>
        <dbReference type="ARBA" id="ARBA00023027"/>
    </source>
</evidence>
<dbReference type="AlphaFoldDB" id="A0A1Y2EJR6"/>
<dbReference type="PANTHER" id="PTHR46505:SF1">
    <property type="entry name" value="OXIDOREDUCTASE NAD-BINDING DOMAIN-CONTAINING PROTEIN 1"/>
    <property type="match status" value="1"/>
</dbReference>
<feature type="domain" description="FAD-binding FR-type" evidence="3">
    <location>
        <begin position="21"/>
        <end position="134"/>
    </location>
</feature>
<protein>
    <recommendedName>
        <fullName evidence="3">FAD-binding FR-type domain-containing protein</fullName>
    </recommendedName>
</protein>
<keyword evidence="5" id="KW-1185">Reference proteome</keyword>
<proteinExistence type="predicted"/>
<dbReference type="STRING" id="1141098.A0A1Y2EJR6"/>
<evidence type="ECO:0000313" key="5">
    <source>
        <dbReference type="Proteomes" id="UP000193689"/>
    </source>
</evidence>
<dbReference type="InterPro" id="IPR052128">
    <property type="entry name" value="Oxidoreductase_NAD-binding"/>
</dbReference>
<evidence type="ECO:0000313" key="4">
    <source>
        <dbReference type="EMBL" id="ORY71747.1"/>
    </source>
</evidence>
<dbReference type="OrthoDB" id="436496at2759"/>
<dbReference type="Proteomes" id="UP000193689">
    <property type="component" value="Unassembled WGS sequence"/>
</dbReference>
<dbReference type="InParanoid" id="A0A1Y2EJR6"/>
<dbReference type="SUPFAM" id="SSF63380">
    <property type="entry name" value="Riboflavin synthase domain-like"/>
    <property type="match status" value="1"/>
</dbReference>
<dbReference type="InterPro" id="IPR017938">
    <property type="entry name" value="Riboflavin_synthase-like_b-brl"/>
</dbReference>
<dbReference type="GO" id="GO:0016491">
    <property type="term" value="F:oxidoreductase activity"/>
    <property type="evidence" value="ECO:0007669"/>
    <property type="project" value="UniProtKB-KW"/>
</dbReference>
<dbReference type="PANTHER" id="PTHR46505">
    <property type="entry name" value="OXIDOREDUCTASE NAD-BINDING DOMAIN-CONTAINING PROTEIN 1"/>
    <property type="match status" value="1"/>
</dbReference>
<dbReference type="SUPFAM" id="SSF52343">
    <property type="entry name" value="Ferredoxin reductase-like, C-terminal NADP-linked domain"/>
    <property type="match status" value="1"/>
</dbReference>
<reference evidence="4 5" key="1">
    <citation type="submission" date="2016-07" db="EMBL/GenBank/DDBJ databases">
        <title>Pervasive Adenine N6-methylation of Active Genes in Fungi.</title>
        <authorList>
            <consortium name="DOE Joint Genome Institute"/>
            <person name="Mondo S.J."/>
            <person name="Dannebaum R.O."/>
            <person name="Kuo R.C."/>
            <person name="Labutti K."/>
            <person name="Haridas S."/>
            <person name="Kuo A."/>
            <person name="Salamov A."/>
            <person name="Ahrendt S.R."/>
            <person name="Lipzen A."/>
            <person name="Sullivan W."/>
            <person name="Andreopoulos W.B."/>
            <person name="Clum A."/>
            <person name="Lindquist E."/>
            <person name="Daum C."/>
            <person name="Ramamoorthy G.K."/>
            <person name="Gryganskyi A."/>
            <person name="Culley D."/>
            <person name="Magnuson J.K."/>
            <person name="James T.Y."/>
            <person name="O'Malley M.A."/>
            <person name="Stajich J.E."/>
            <person name="Spatafora J.W."/>
            <person name="Visel A."/>
            <person name="Grigoriev I.V."/>
        </authorList>
    </citation>
    <scope>NUCLEOTIDE SEQUENCE [LARGE SCALE GENOMIC DNA]</scope>
    <source>
        <strain evidence="4 5">CBS 129021</strain>
    </source>
</reference>
<dbReference type="InterPro" id="IPR017927">
    <property type="entry name" value="FAD-bd_FR_type"/>
</dbReference>
<dbReference type="Gene3D" id="3.40.50.80">
    <property type="entry name" value="Nucleotide-binding domain of ferredoxin-NADP reductase (FNR) module"/>
    <property type="match status" value="1"/>
</dbReference>
<dbReference type="RefSeq" id="XP_040721339.1">
    <property type="nucleotide sequence ID" value="XM_040859181.1"/>
</dbReference>